<feature type="region of interest" description="Disordered" evidence="1">
    <location>
        <begin position="40"/>
        <end position="61"/>
    </location>
</feature>
<gene>
    <name evidence="2" type="ORF">Tci_630500</name>
</gene>
<keyword evidence="2" id="KW-0808">Transferase</keyword>
<sequence>MDTRGRKKFVAEPAPHAHEPRDVETIERLQQQIQELELQQLWPDSPAKEAKNEPNVWDDKPVDVKPFGEENPRYVNHLYQLHRNDHDVDRDDRYRDDPICSLGLKIEIPEFKEVINEFDKLSMRCDVVEGEEQVVARFLGVTKLKIADIAKNKGSTSRFTPPTRIAFPIAPKTAPKAMTPTTSAAGTPRECVDNSPHCYKCGGLEHYACDCSNLKTLAFVPDDAGSISDTDAEPELDKPSDKLVYPDHREALVI</sequence>
<dbReference type="GO" id="GO:0003964">
    <property type="term" value="F:RNA-directed DNA polymerase activity"/>
    <property type="evidence" value="ECO:0007669"/>
    <property type="project" value="UniProtKB-KW"/>
</dbReference>
<keyword evidence="2" id="KW-0548">Nucleotidyltransferase</keyword>
<evidence type="ECO:0000313" key="2">
    <source>
        <dbReference type="EMBL" id="GFA58528.1"/>
    </source>
</evidence>
<accession>A0A699JU77</accession>
<feature type="region of interest" description="Disordered" evidence="1">
    <location>
        <begin position="1"/>
        <end position="20"/>
    </location>
</feature>
<comment type="caution">
    <text evidence="2">The sequence shown here is derived from an EMBL/GenBank/DDBJ whole genome shotgun (WGS) entry which is preliminary data.</text>
</comment>
<keyword evidence="2" id="KW-0695">RNA-directed DNA polymerase</keyword>
<name>A0A699JU77_TANCI</name>
<proteinExistence type="predicted"/>
<dbReference type="EMBL" id="BKCJ010450101">
    <property type="protein sequence ID" value="GFA58528.1"/>
    <property type="molecule type" value="Genomic_DNA"/>
</dbReference>
<feature type="compositionally biased region" description="Basic and acidic residues" evidence="1">
    <location>
        <begin position="46"/>
        <end position="61"/>
    </location>
</feature>
<evidence type="ECO:0000256" key="1">
    <source>
        <dbReference type="SAM" id="MobiDB-lite"/>
    </source>
</evidence>
<reference evidence="2" key="1">
    <citation type="journal article" date="2019" name="Sci. Rep.">
        <title>Draft genome of Tanacetum cinerariifolium, the natural source of mosquito coil.</title>
        <authorList>
            <person name="Yamashiro T."/>
            <person name="Shiraishi A."/>
            <person name="Satake H."/>
            <person name="Nakayama K."/>
        </authorList>
    </citation>
    <scope>NUCLEOTIDE SEQUENCE</scope>
</reference>
<dbReference type="AlphaFoldDB" id="A0A699JU77"/>
<organism evidence="2">
    <name type="scientific">Tanacetum cinerariifolium</name>
    <name type="common">Dalmatian daisy</name>
    <name type="synonym">Chrysanthemum cinerariifolium</name>
    <dbReference type="NCBI Taxonomy" id="118510"/>
    <lineage>
        <taxon>Eukaryota</taxon>
        <taxon>Viridiplantae</taxon>
        <taxon>Streptophyta</taxon>
        <taxon>Embryophyta</taxon>
        <taxon>Tracheophyta</taxon>
        <taxon>Spermatophyta</taxon>
        <taxon>Magnoliopsida</taxon>
        <taxon>eudicotyledons</taxon>
        <taxon>Gunneridae</taxon>
        <taxon>Pentapetalae</taxon>
        <taxon>asterids</taxon>
        <taxon>campanulids</taxon>
        <taxon>Asterales</taxon>
        <taxon>Asteraceae</taxon>
        <taxon>Asteroideae</taxon>
        <taxon>Anthemideae</taxon>
        <taxon>Anthemidinae</taxon>
        <taxon>Tanacetum</taxon>
    </lineage>
</organism>
<protein>
    <submittedName>
        <fullName evidence="2">Reverse transcriptase domain-containing protein</fullName>
    </submittedName>
</protein>